<protein>
    <submittedName>
        <fullName evidence="1">Uncharacterized protein</fullName>
    </submittedName>
</protein>
<accession>A0A6U7EV65</accession>
<dbReference type="AlphaFoldDB" id="A0A6U7EV65"/>
<gene>
    <name evidence="1" type="ORF">CBRE1094_LOCUS16474</name>
    <name evidence="2" type="ORF">CBRE1094_LOCUS16476</name>
</gene>
<dbReference type="EMBL" id="HBGU01030171">
    <property type="protein sequence ID" value="CAD9452087.1"/>
    <property type="molecule type" value="Transcribed_RNA"/>
</dbReference>
<sequence>MANIHVFDELRRGLKLRKYGHGQKVDDGAPLFFPKSKGWRNLAPPKTLPAWTNGPLQILEALIVGTANRDGWQYSPGVSACSETTEAHLQLLRTVILSEGGMLPSALAIAAEHGRDELEPADLADAARRATSEAIVKELGKYVHLLVSQGDATWPSSTTVGGPAHSLNQSIATAAIVEKRLASVGAAMGEVLIEDRASDDK</sequence>
<proteinExistence type="predicted"/>
<reference evidence="1" key="1">
    <citation type="submission" date="2021-01" db="EMBL/GenBank/DDBJ databases">
        <authorList>
            <person name="Corre E."/>
            <person name="Pelletier E."/>
            <person name="Niang G."/>
            <person name="Scheremetjew M."/>
            <person name="Finn R."/>
            <person name="Kale V."/>
            <person name="Holt S."/>
            <person name="Cochrane G."/>
            <person name="Meng A."/>
            <person name="Brown T."/>
            <person name="Cohen L."/>
        </authorList>
    </citation>
    <scope>NUCLEOTIDE SEQUENCE</scope>
    <source>
        <strain evidence="1">UTEX LB 985</strain>
    </source>
</reference>
<dbReference type="EMBL" id="HBGU01030169">
    <property type="protein sequence ID" value="CAD9452085.1"/>
    <property type="molecule type" value="Transcribed_RNA"/>
</dbReference>
<evidence type="ECO:0000313" key="2">
    <source>
        <dbReference type="EMBL" id="CAD9452087.1"/>
    </source>
</evidence>
<evidence type="ECO:0000313" key="1">
    <source>
        <dbReference type="EMBL" id="CAD9452085.1"/>
    </source>
</evidence>
<name>A0A6U7EV65_9EUKA</name>
<organism evidence="1">
    <name type="scientific">Haptolina brevifila</name>
    <dbReference type="NCBI Taxonomy" id="156173"/>
    <lineage>
        <taxon>Eukaryota</taxon>
        <taxon>Haptista</taxon>
        <taxon>Haptophyta</taxon>
        <taxon>Prymnesiophyceae</taxon>
        <taxon>Prymnesiales</taxon>
        <taxon>Prymnesiaceae</taxon>
        <taxon>Haptolina</taxon>
    </lineage>
</organism>